<dbReference type="SUPFAM" id="SSF53649">
    <property type="entry name" value="Alkaline phosphatase-like"/>
    <property type="match status" value="1"/>
</dbReference>
<dbReference type="Gene3D" id="3.40.720.10">
    <property type="entry name" value="Alkaline Phosphatase, subunit A"/>
    <property type="match status" value="1"/>
</dbReference>
<dbReference type="KEGG" id="tta:Theth_0073"/>
<dbReference type="STRING" id="688269.Theth_0073"/>
<dbReference type="GO" id="GO:0016787">
    <property type="term" value="F:hydrolase activity"/>
    <property type="evidence" value="ECO:0007669"/>
    <property type="project" value="UniProtKB-ARBA"/>
</dbReference>
<dbReference type="PANTHER" id="PTHR10151">
    <property type="entry name" value="ECTONUCLEOTIDE PYROPHOSPHATASE/PHOSPHODIESTERASE"/>
    <property type="match status" value="1"/>
</dbReference>
<gene>
    <name evidence="1" type="ORF">Theth_0073</name>
</gene>
<evidence type="ECO:0000313" key="1">
    <source>
        <dbReference type="EMBL" id="AEH50180.1"/>
    </source>
</evidence>
<keyword evidence="2" id="KW-1185">Reference proteome</keyword>
<dbReference type="PANTHER" id="PTHR10151:SF120">
    <property type="entry name" value="BIS(5'-ADENOSYL)-TRIPHOSPHATASE"/>
    <property type="match status" value="1"/>
</dbReference>
<proteinExistence type="predicted"/>
<dbReference type="Pfam" id="PF01663">
    <property type="entry name" value="Phosphodiest"/>
    <property type="match status" value="1"/>
</dbReference>
<accession>F7YU84</accession>
<dbReference type="AlphaFoldDB" id="F7YU84"/>
<dbReference type="HOGENOM" id="CLU_039939_1_0_0"/>
<dbReference type="RefSeq" id="WP_013931404.1">
    <property type="nucleotide sequence ID" value="NC_015707.1"/>
</dbReference>
<dbReference type="InterPro" id="IPR017850">
    <property type="entry name" value="Alkaline_phosphatase_core_sf"/>
</dbReference>
<organism evidence="1 2">
    <name type="scientific">Pseudothermotoga thermarum DSM 5069</name>
    <dbReference type="NCBI Taxonomy" id="688269"/>
    <lineage>
        <taxon>Bacteria</taxon>
        <taxon>Thermotogati</taxon>
        <taxon>Thermotogota</taxon>
        <taxon>Thermotogae</taxon>
        <taxon>Thermotogales</taxon>
        <taxon>Thermotogaceae</taxon>
        <taxon>Pseudothermotoga</taxon>
    </lineage>
</organism>
<dbReference type="PATRIC" id="fig|688269.3.peg.74"/>
<dbReference type="EMBL" id="CP002351">
    <property type="protein sequence ID" value="AEH50180.1"/>
    <property type="molecule type" value="Genomic_DNA"/>
</dbReference>
<dbReference type="InterPro" id="IPR002591">
    <property type="entry name" value="Phosphodiest/P_Trfase"/>
</dbReference>
<name>F7YU84_9THEM</name>
<dbReference type="eggNOG" id="COG1524">
    <property type="taxonomic scope" value="Bacteria"/>
</dbReference>
<sequence>MELELLDSVHYKPSYQRYSLVNVSNAILKHFGCETLHPAYPFEEFLPGILDGVKKILIFLIDALGYHSLEKVASKEIILNNVNILKATSVFPTTTSSSLSSLLTGCTPIEHGMLGYVLYLKEVGGLVNMIELSSPTLGKLPSSVPPKSLMFSETIFEKLTRVGTRCFVLTSKTIRGSGFSNLTHAGASVKSYQSFGDLIQELAEIIEIDGNVFGFVYWGLLDSIGHKKGADSKAFETELYWLLKMCDKEVFPLLKGDTMLIIMGDHGQIVTPWQNEIWWSWKDPVARHFWMAPGGEMRMMHIYTKHPEEVIEYLQSEYNDKASFYTKQQAVELGLFGFGEIKQEALDRIGDVVLIAKGNYSFYFKLTGREESLKSKHGALSLEELLIPLIIFRR</sequence>
<reference evidence="1 2" key="1">
    <citation type="submission" date="2010-11" db="EMBL/GenBank/DDBJ databases">
        <title>The complete genome of Thermotoga thermarum DSM 5069.</title>
        <authorList>
            <consortium name="US DOE Joint Genome Institute (JGI-PGF)"/>
            <person name="Lucas S."/>
            <person name="Copeland A."/>
            <person name="Lapidus A."/>
            <person name="Bruce D."/>
            <person name="Goodwin L."/>
            <person name="Pitluck S."/>
            <person name="Kyrpides N."/>
            <person name="Mavromatis K."/>
            <person name="Ivanova N."/>
            <person name="Zeytun A."/>
            <person name="Brettin T."/>
            <person name="Detter J.C."/>
            <person name="Tapia R."/>
            <person name="Han C."/>
            <person name="Land M."/>
            <person name="Hauser L."/>
            <person name="Markowitz V."/>
            <person name="Cheng J.-F."/>
            <person name="Hugenholtz P."/>
            <person name="Woyke T."/>
            <person name="Wu D."/>
            <person name="Spring S."/>
            <person name="Schroeder M."/>
            <person name="Brambilla E."/>
            <person name="Klenk H.-P."/>
            <person name="Eisen J.A."/>
        </authorList>
    </citation>
    <scope>NUCLEOTIDE SEQUENCE [LARGE SCALE GENOMIC DNA]</scope>
    <source>
        <strain evidence="1 2">DSM 5069</strain>
    </source>
</reference>
<protein>
    <submittedName>
        <fullName evidence="1">Type I phosphodiesterase/nucleotide pyrophosphatase</fullName>
    </submittedName>
</protein>
<dbReference type="Proteomes" id="UP000006804">
    <property type="component" value="Chromosome"/>
</dbReference>
<evidence type="ECO:0000313" key="2">
    <source>
        <dbReference type="Proteomes" id="UP000006804"/>
    </source>
</evidence>